<evidence type="ECO:0000259" key="2">
    <source>
        <dbReference type="Pfam" id="PF14368"/>
    </source>
</evidence>
<gene>
    <name evidence="3" type="ORF">GOP47_0011594</name>
</gene>
<dbReference type="EMBL" id="JABFUD020000011">
    <property type="protein sequence ID" value="KAI5073581.1"/>
    <property type="molecule type" value="Genomic_DNA"/>
</dbReference>
<comment type="caution">
    <text evidence="3">The sequence shown here is derived from an EMBL/GenBank/DDBJ whole genome shotgun (WGS) entry which is preliminary data.</text>
</comment>
<dbReference type="OrthoDB" id="659547at2759"/>
<keyword evidence="1" id="KW-0812">Transmembrane</keyword>
<dbReference type="InterPro" id="IPR016140">
    <property type="entry name" value="Bifunc_inhib/LTP/seed_store"/>
</dbReference>
<reference evidence="3" key="1">
    <citation type="submission" date="2021-01" db="EMBL/GenBank/DDBJ databases">
        <title>Adiantum capillus-veneris genome.</title>
        <authorList>
            <person name="Fang Y."/>
            <person name="Liao Q."/>
        </authorList>
    </citation>
    <scope>NUCLEOTIDE SEQUENCE</scope>
    <source>
        <strain evidence="3">H3</strain>
        <tissue evidence="3">Leaf</tissue>
    </source>
</reference>
<organism evidence="3 4">
    <name type="scientific">Adiantum capillus-veneris</name>
    <name type="common">Maidenhair fern</name>
    <dbReference type="NCBI Taxonomy" id="13818"/>
    <lineage>
        <taxon>Eukaryota</taxon>
        <taxon>Viridiplantae</taxon>
        <taxon>Streptophyta</taxon>
        <taxon>Embryophyta</taxon>
        <taxon>Tracheophyta</taxon>
        <taxon>Polypodiopsida</taxon>
        <taxon>Polypodiidae</taxon>
        <taxon>Polypodiales</taxon>
        <taxon>Pteridineae</taxon>
        <taxon>Pteridaceae</taxon>
        <taxon>Vittarioideae</taxon>
        <taxon>Adiantum</taxon>
    </lineage>
</organism>
<evidence type="ECO:0000313" key="4">
    <source>
        <dbReference type="Proteomes" id="UP000886520"/>
    </source>
</evidence>
<evidence type="ECO:0000256" key="1">
    <source>
        <dbReference type="SAM" id="Phobius"/>
    </source>
</evidence>
<evidence type="ECO:0000313" key="3">
    <source>
        <dbReference type="EMBL" id="KAI5073581.1"/>
    </source>
</evidence>
<sequence>MVAPRDKVMFGIAVYVIMLFSIVARHNAEARAPYCRDQNEALSLVLPCVTSGNVQARPSKVCCVGIQQLVSQLTLNCMCEILISVGGASTPSLVKSYVQRCSLKVPPNFVCKL</sequence>
<dbReference type="InterPro" id="IPR036312">
    <property type="entry name" value="Bifun_inhib/LTP/seed_sf"/>
</dbReference>
<name>A0A9D4UT89_ADICA</name>
<keyword evidence="1" id="KW-0472">Membrane</keyword>
<dbReference type="SUPFAM" id="SSF47699">
    <property type="entry name" value="Bifunctional inhibitor/lipid-transfer protein/seed storage 2S albumin"/>
    <property type="match status" value="1"/>
</dbReference>
<feature type="transmembrane region" description="Helical" evidence="1">
    <location>
        <begin position="7"/>
        <end position="24"/>
    </location>
</feature>
<proteinExistence type="predicted"/>
<feature type="domain" description="Bifunctional inhibitor/plant lipid transfer protein/seed storage helical" evidence="2">
    <location>
        <begin position="21"/>
        <end position="111"/>
    </location>
</feature>
<keyword evidence="4" id="KW-1185">Reference proteome</keyword>
<keyword evidence="1" id="KW-1133">Transmembrane helix</keyword>
<dbReference type="Proteomes" id="UP000886520">
    <property type="component" value="Chromosome 11"/>
</dbReference>
<accession>A0A9D4UT89</accession>
<dbReference type="Pfam" id="PF14368">
    <property type="entry name" value="LTP_2"/>
    <property type="match status" value="1"/>
</dbReference>
<protein>
    <recommendedName>
        <fullName evidence="2">Bifunctional inhibitor/plant lipid transfer protein/seed storage helical domain-containing protein</fullName>
    </recommendedName>
</protein>
<dbReference type="AlphaFoldDB" id="A0A9D4UT89"/>